<proteinExistence type="predicted"/>
<gene>
    <name evidence="6" type="ORF">FC26_GL001268</name>
</gene>
<dbReference type="Pfam" id="PF13240">
    <property type="entry name" value="Zn_Ribbon_1"/>
    <property type="match status" value="1"/>
</dbReference>
<accession>A0A0R2A651</accession>
<evidence type="ECO:0000256" key="1">
    <source>
        <dbReference type="SAM" id="MobiDB-lite"/>
    </source>
</evidence>
<dbReference type="InterPro" id="IPR054529">
    <property type="entry name" value="TcaA_2nd"/>
</dbReference>
<organism evidence="6 7">
    <name type="scientific">Paucilactobacillus vaccinostercus DSM 20634</name>
    <dbReference type="NCBI Taxonomy" id="1423813"/>
    <lineage>
        <taxon>Bacteria</taxon>
        <taxon>Bacillati</taxon>
        <taxon>Bacillota</taxon>
        <taxon>Bacilli</taxon>
        <taxon>Lactobacillales</taxon>
        <taxon>Lactobacillaceae</taxon>
        <taxon>Paucilactobacillus</taxon>
    </lineage>
</organism>
<feature type="domain" description="TcaA 4th" evidence="5">
    <location>
        <begin position="261"/>
        <end position="329"/>
    </location>
</feature>
<dbReference type="OrthoDB" id="2327418at2"/>
<dbReference type="AlphaFoldDB" id="A0A0R2A651"/>
<dbReference type="GO" id="GO:0005886">
    <property type="term" value="C:plasma membrane"/>
    <property type="evidence" value="ECO:0007669"/>
    <property type="project" value="UniProtKB-SubCell"/>
</dbReference>
<dbReference type="PANTHER" id="PTHR40038">
    <property type="entry name" value="MEMBRANE-ASSOCIATED PROTEIN TCAA"/>
    <property type="match status" value="1"/>
</dbReference>
<dbReference type="RefSeq" id="WP_057778208.1">
    <property type="nucleotide sequence ID" value="NZ_AYYY01000020.1"/>
</dbReference>
<dbReference type="PANTHER" id="PTHR40038:SF1">
    <property type="entry name" value="MEMBRANE-ASSOCIATED PROTEIN TCAA"/>
    <property type="match status" value="1"/>
</dbReference>
<sequence length="465" mass="50543">MSENKFCPKCGHAVSPNDEFCPNCGNRLSVAPQATPQQAPSRLSQAANTATQPSATAPHAPQKPLNKKLLYTIGAIVIVLLGGYLFGRNYYQPNKQVNRMITALTDKNANAAKYVTSDDPTLKEKVDSTTVAPMQKYFSANKDKAAELKSALEGSGSYDSTYSLVQDGHAWLVFPRYKISVTASYVNLTTNESNVKLYQDNQKVATSSSDTLSKRVGPLFPGTYTFKASGNVSGRHLTNKTTIDVGSDSSDVDLSLKSLSFTVTGNPGAVVYLNDKKIGKINKSGELKVNNYSENGNMELYATMKVDGKTVKSDTIDVEDQVSDDGSSTITPTFSGMVTEDQAQSLLQSTYDETESGSEGSSSADDFVGEEDNSSYNELLEFFDSFSEDESWDVEVSDITSVVPSSNGGATVSYKVKYTFYKDDTKKIQQFTYKGAKIVQKDGDFLISTVGKTGKSPDWEKTYDN</sequence>
<dbReference type="InterPro" id="IPR026870">
    <property type="entry name" value="Zinc_ribbon_dom"/>
</dbReference>
<evidence type="ECO:0000259" key="4">
    <source>
        <dbReference type="Pfam" id="PF22813"/>
    </source>
</evidence>
<evidence type="ECO:0000313" key="7">
    <source>
        <dbReference type="Proteomes" id="UP000051733"/>
    </source>
</evidence>
<feature type="transmembrane region" description="Helical" evidence="2">
    <location>
        <begin position="69"/>
        <end position="87"/>
    </location>
</feature>
<evidence type="ECO:0000256" key="2">
    <source>
        <dbReference type="SAM" id="Phobius"/>
    </source>
</evidence>
<dbReference type="Pfam" id="PF22813">
    <property type="entry name" value="TcaA_2nd"/>
    <property type="match status" value="1"/>
</dbReference>
<dbReference type="Pfam" id="PF22820">
    <property type="entry name" value="TcaA_3rd_4th"/>
    <property type="match status" value="1"/>
</dbReference>
<dbReference type="InterPro" id="IPR054530">
    <property type="entry name" value="TcaA_4th"/>
</dbReference>
<keyword evidence="7" id="KW-1185">Reference proteome</keyword>
<protein>
    <submittedName>
        <fullName evidence="6">Uncharacterized protein</fullName>
    </submittedName>
</protein>
<dbReference type="STRING" id="1423813.FC26_GL001268"/>
<comment type="caution">
    <text evidence="6">The sequence shown here is derived from an EMBL/GenBank/DDBJ whole genome shotgun (WGS) entry which is preliminary data.</text>
</comment>
<feature type="region of interest" description="Disordered" evidence="1">
    <location>
        <begin position="349"/>
        <end position="370"/>
    </location>
</feature>
<feature type="compositionally biased region" description="Polar residues" evidence="1">
    <location>
        <begin position="32"/>
        <end position="55"/>
    </location>
</feature>
<evidence type="ECO:0000259" key="5">
    <source>
        <dbReference type="Pfam" id="PF22820"/>
    </source>
</evidence>
<keyword evidence="2" id="KW-0812">Transmembrane</keyword>
<feature type="region of interest" description="Disordered" evidence="1">
    <location>
        <begin position="32"/>
        <end position="62"/>
    </location>
</feature>
<name>A0A0R2A651_9LACO</name>
<dbReference type="EMBL" id="AYYY01000020">
    <property type="protein sequence ID" value="KRM61826.1"/>
    <property type="molecule type" value="Genomic_DNA"/>
</dbReference>
<keyword evidence="2" id="KW-0472">Membrane</keyword>
<keyword evidence="2" id="KW-1133">Transmembrane helix</keyword>
<dbReference type="Proteomes" id="UP000051733">
    <property type="component" value="Unassembled WGS sequence"/>
</dbReference>
<dbReference type="PATRIC" id="fig|1423813.3.peg.1292"/>
<evidence type="ECO:0000313" key="6">
    <source>
        <dbReference type="EMBL" id="KRM61826.1"/>
    </source>
</evidence>
<feature type="domain" description="TcaA second" evidence="4">
    <location>
        <begin position="93"/>
        <end position="181"/>
    </location>
</feature>
<feature type="domain" description="Zinc-ribbon" evidence="3">
    <location>
        <begin position="6"/>
        <end position="28"/>
    </location>
</feature>
<reference evidence="6 7" key="1">
    <citation type="journal article" date="2015" name="Genome Announc.">
        <title>Expanding the biotechnology potential of lactobacilli through comparative genomics of 213 strains and associated genera.</title>
        <authorList>
            <person name="Sun Z."/>
            <person name="Harris H.M."/>
            <person name="McCann A."/>
            <person name="Guo C."/>
            <person name="Argimon S."/>
            <person name="Zhang W."/>
            <person name="Yang X."/>
            <person name="Jeffery I.B."/>
            <person name="Cooney J.C."/>
            <person name="Kagawa T.F."/>
            <person name="Liu W."/>
            <person name="Song Y."/>
            <person name="Salvetti E."/>
            <person name="Wrobel A."/>
            <person name="Rasinkangas P."/>
            <person name="Parkhill J."/>
            <person name="Rea M.C."/>
            <person name="O'Sullivan O."/>
            <person name="Ritari J."/>
            <person name="Douillard F.P."/>
            <person name="Paul Ross R."/>
            <person name="Yang R."/>
            <person name="Briner A.E."/>
            <person name="Felis G.E."/>
            <person name="de Vos W.M."/>
            <person name="Barrangou R."/>
            <person name="Klaenhammer T.R."/>
            <person name="Caufield P.W."/>
            <person name="Cui Y."/>
            <person name="Zhang H."/>
            <person name="O'Toole P.W."/>
        </authorList>
    </citation>
    <scope>NUCLEOTIDE SEQUENCE [LARGE SCALE GENOMIC DNA]</scope>
    <source>
        <strain evidence="6 7">DSM 20634</strain>
    </source>
</reference>
<evidence type="ECO:0000259" key="3">
    <source>
        <dbReference type="Pfam" id="PF13240"/>
    </source>
</evidence>